<dbReference type="PATRIC" id="fig|665004.4.peg.4209"/>
<dbReference type="AlphaFoldDB" id="A0A147KMD4"/>
<proteinExistence type="predicted"/>
<gene>
    <name evidence="1" type="ORF">AC529_01695</name>
</gene>
<dbReference type="STRING" id="665004.AC529_01695"/>
<dbReference type="RefSeq" id="WP_068758743.1">
    <property type="nucleotide sequence ID" value="NZ_KQ950191.1"/>
</dbReference>
<keyword evidence="2" id="KW-1185">Reference proteome</keyword>
<organism evidence="1 2">
    <name type="scientific">Thermobifida cellulosilytica TB100</name>
    <dbReference type="NCBI Taxonomy" id="665004"/>
    <lineage>
        <taxon>Bacteria</taxon>
        <taxon>Bacillati</taxon>
        <taxon>Actinomycetota</taxon>
        <taxon>Actinomycetes</taxon>
        <taxon>Streptosporangiales</taxon>
        <taxon>Nocardiopsidaceae</taxon>
        <taxon>Thermobifida</taxon>
    </lineage>
</organism>
<protein>
    <submittedName>
        <fullName evidence="1">Uncharacterized protein</fullName>
    </submittedName>
</protein>
<comment type="caution">
    <text evidence="1">The sequence shown here is derived from an EMBL/GenBank/DDBJ whole genome shotgun (WGS) entry which is preliminary data.</text>
</comment>
<accession>A0A147KMD4</accession>
<evidence type="ECO:0000313" key="1">
    <source>
        <dbReference type="EMBL" id="KUP98391.1"/>
    </source>
</evidence>
<dbReference type="Proteomes" id="UP000074382">
    <property type="component" value="Unassembled WGS sequence"/>
</dbReference>
<evidence type="ECO:0000313" key="2">
    <source>
        <dbReference type="Proteomes" id="UP000074382"/>
    </source>
</evidence>
<dbReference type="EMBL" id="LGEM01000010">
    <property type="protein sequence ID" value="KUP98391.1"/>
    <property type="molecule type" value="Genomic_DNA"/>
</dbReference>
<name>A0A147KMD4_THECS</name>
<sequence>MTPDPRLRTLTDALAAEDIHLAPADIAYLAAELDAYDTTDPDALMLAVERELVICDVQVDLLVAERIANRIRRTR</sequence>
<reference evidence="2" key="1">
    <citation type="journal article" date="2017" name="Acta Aliment.">
        <title>Plant polysaccharide degrading enzyme system of Thermpbifida cellulosilytica TB100 revealed by de novo genome project data.</title>
        <authorList>
            <person name="Toth A."/>
            <person name="Baka E."/>
            <person name="Luzics S."/>
            <person name="Bata-Vidacs I."/>
            <person name="Nagy I."/>
            <person name="Balint B."/>
            <person name="Herceg R."/>
            <person name="Olasz F."/>
            <person name="Wilk T."/>
            <person name="Nagy T."/>
            <person name="Kriszt B."/>
            <person name="Nagy I."/>
            <person name="Kukolya J."/>
        </authorList>
    </citation>
    <scope>NUCLEOTIDE SEQUENCE [LARGE SCALE GENOMIC DNA]</scope>
    <source>
        <strain evidence="2">TB100</strain>
    </source>
</reference>